<feature type="domain" description="3-keto-alpha-glucoside-1,2-lyase/3-keto-2-hydroxy-glucal hydratase" evidence="3">
    <location>
        <begin position="27"/>
        <end position="228"/>
    </location>
</feature>
<dbReference type="InterPro" id="IPR029062">
    <property type="entry name" value="Class_I_gatase-like"/>
</dbReference>
<feature type="region of interest" description="Disordered" evidence="1">
    <location>
        <begin position="413"/>
        <end position="432"/>
    </location>
</feature>
<proteinExistence type="predicted"/>
<dbReference type="InterPro" id="IPR010496">
    <property type="entry name" value="AL/BT2_dom"/>
</dbReference>
<reference evidence="4" key="1">
    <citation type="journal article" date="2020" name="mSystems">
        <title>Genome- and Community-Level Interaction Insights into Carbon Utilization and Element Cycling Functions of Hydrothermarchaeota in Hydrothermal Sediment.</title>
        <authorList>
            <person name="Zhou Z."/>
            <person name="Liu Y."/>
            <person name="Xu W."/>
            <person name="Pan J."/>
            <person name="Luo Z.H."/>
            <person name="Li M."/>
        </authorList>
    </citation>
    <scope>NUCLEOTIDE SEQUENCE [LARGE SCALE GENOMIC DNA]</scope>
    <source>
        <strain evidence="4">SpSt-508</strain>
    </source>
</reference>
<sequence>MRLEWLAGILGAALLVPAWAAEEEGYLSLFDGKSLAHWDGNPAFWSVQDGCITGQTTPENPTKGNTFLIYRGGEFGDFELKLEYKIGGSGNSGVQYRSFEVPNERWVIGGYQADIDSGDTYSGITYGERFRGILANRGQETVIDETHKPTVIGSLGDSKDIQAVVRKEDWNTYHITARGFTFIHRINGRVTSIVHDEDVGQRRASGLIALQLHAGPPMKIQFRNIRLKKLPSSAATAAAARKKVLLLAGRRSHGFGAHDHLSGCHLLARLLNESGLPIEAEVHSLERDGWPSSDKLTAANTIVIYADGGGGHPFNERIDELAPLFARGTGLVCIHYGVEVPAGKSGDAFLEWTGGYFETHWSVNPHWTAKYAQLPNHPVTRGVRPFQIHDEWYYHMRFRENLQGVVPILSDLPPKDTLSRPDGPHSGNPHVRKAIEQGEPQHMAWARERPDGGRGFGCTGGHVHWNWGHNQFRKLFLNAIVWTAGLDVPSEGVNAGTVTVDDLLQNHDEPIPADFNKARIQALLDEWNRA</sequence>
<comment type="caution">
    <text evidence="4">The sequence shown here is derived from an EMBL/GenBank/DDBJ whole genome shotgun (WGS) entry which is preliminary data.</text>
</comment>
<accession>A0A7C4QR61</accession>
<feature type="compositionally biased region" description="Basic and acidic residues" evidence="1">
    <location>
        <begin position="413"/>
        <end position="423"/>
    </location>
</feature>
<evidence type="ECO:0000259" key="2">
    <source>
        <dbReference type="Pfam" id="PF06283"/>
    </source>
</evidence>
<dbReference type="EMBL" id="DSVQ01000012">
    <property type="protein sequence ID" value="HGT39366.1"/>
    <property type="molecule type" value="Genomic_DNA"/>
</dbReference>
<dbReference type="InterPro" id="IPR029010">
    <property type="entry name" value="ThuA-like"/>
</dbReference>
<dbReference type="Gene3D" id="2.60.120.560">
    <property type="entry name" value="Exo-inulinase, domain 1"/>
    <property type="match status" value="1"/>
</dbReference>
<dbReference type="SUPFAM" id="SSF52317">
    <property type="entry name" value="Class I glutamine amidotransferase-like"/>
    <property type="match status" value="1"/>
</dbReference>
<dbReference type="AlphaFoldDB" id="A0A7C4QR61"/>
<evidence type="ECO:0000259" key="3">
    <source>
        <dbReference type="Pfam" id="PF06439"/>
    </source>
</evidence>
<dbReference type="Pfam" id="PF06283">
    <property type="entry name" value="ThuA"/>
    <property type="match status" value="1"/>
</dbReference>
<name>A0A7C4QR61_9PLAN</name>
<dbReference type="Pfam" id="PF06439">
    <property type="entry name" value="3keto-disac_hyd"/>
    <property type="match status" value="1"/>
</dbReference>
<dbReference type="Gene3D" id="3.40.50.880">
    <property type="match status" value="1"/>
</dbReference>
<organism evidence="4">
    <name type="scientific">Schlesneria paludicola</name>
    <dbReference type="NCBI Taxonomy" id="360056"/>
    <lineage>
        <taxon>Bacteria</taxon>
        <taxon>Pseudomonadati</taxon>
        <taxon>Planctomycetota</taxon>
        <taxon>Planctomycetia</taxon>
        <taxon>Planctomycetales</taxon>
        <taxon>Planctomycetaceae</taxon>
        <taxon>Schlesneria</taxon>
    </lineage>
</organism>
<feature type="domain" description="ThuA-like" evidence="2">
    <location>
        <begin position="252"/>
        <end position="483"/>
    </location>
</feature>
<protein>
    <submittedName>
        <fullName evidence="4">DUF1080 domain-containing protein</fullName>
    </submittedName>
</protein>
<gene>
    <name evidence="4" type="ORF">ENS64_08920</name>
</gene>
<evidence type="ECO:0000256" key="1">
    <source>
        <dbReference type="SAM" id="MobiDB-lite"/>
    </source>
</evidence>
<dbReference type="GO" id="GO:0016787">
    <property type="term" value="F:hydrolase activity"/>
    <property type="evidence" value="ECO:0007669"/>
    <property type="project" value="InterPro"/>
</dbReference>
<evidence type="ECO:0000313" key="4">
    <source>
        <dbReference type="EMBL" id="HGT39366.1"/>
    </source>
</evidence>